<dbReference type="GO" id="GO:0016787">
    <property type="term" value="F:hydrolase activity"/>
    <property type="evidence" value="ECO:0007669"/>
    <property type="project" value="UniProtKB-KW"/>
</dbReference>
<dbReference type="CDD" id="cd00519">
    <property type="entry name" value="Lipase_3"/>
    <property type="match status" value="1"/>
</dbReference>
<keyword evidence="2" id="KW-0378">Hydrolase</keyword>
<dbReference type="GO" id="GO:0006629">
    <property type="term" value="P:lipid metabolic process"/>
    <property type="evidence" value="ECO:0007669"/>
    <property type="project" value="InterPro"/>
</dbReference>
<name>A0A4P9Z0C1_9FUNG</name>
<dbReference type="EMBL" id="KZ989579">
    <property type="protein sequence ID" value="RKP25897.1"/>
    <property type="molecule type" value="Genomic_DNA"/>
</dbReference>
<accession>A0A4P9Z0C1</accession>
<dbReference type="OrthoDB" id="438440at2759"/>
<dbReference type="Pfam" id="PF01764">
    <property type="entry name" value="Lipase_3"/>
    <property type="match status" value="1"/>
</dbReference>
<evidence type="ECO:0000313" key="3">
    <source>
        <dbReference type="Proteomes" id="UP000278143"/>
    </source>
</evidence>
<reference evidence="3" key="1">
    <citation type="journal article" date="2018" name="Nat. Microbiol.">
        <title>Leveraging single-cell genomics to expand the fungal tree of life.</title>
        <authorList>
            <person name="Ahrendt S.R."/>
            <person name="Quandt C.A."/>
            <person name="Ciobanu D."/>
            <person name="Clum A."/>
            <person name="Salamov A."/>
            <person name="Andreopoulos B."/>
            <person name="Cheng J.F."/>
            <person name="Woyke T."/>
            <person name="Pelin A."/>
            <person name="Henrissat B."/>
            <person name="Reynolds N.K."/>
            <person name="Benny G.L."/>
            <person name="Smith M.E."/>
            <person name="James T.Y."/>
            <person name="Grigoriev I.V."/>
        </authorList>
    </citation>
    <scope>NUCLEOTIDE SEQUENCE [LARGE SCALE GENOMIC DNA]</scope>
    <source>
        <strain evidence="3">Benny S71-1</strain>
    </source>
</reference>
<dbReference type="PANTHER" id="PTHR45856:SF25">
    <property type="entry name" value="FUNGAL LIPASE-LIKE DOMAIN-CONTAINING PROTEIN"/>
    <property type="match status" value="1"/>
</dbReference>
<proteinExistence type="predicted"/>
<evidence type="ECO:0000259" key="1">
    <source>
        <dbReference type="Pfam" id="PF01764"/>
    </source>
</evidence>
<gene>
    <name evidence="2" type="ORF">SYNPS1DRAFT_14993</name>
</gene>
<dbReference type="SUPFAM" id="SSF53474">
    <property type="entry name" value="alpha/beta-Hydrolases"/>
    <property type="match status" value="1"/>
</dbReference>
<evidence type="ECO:0000313" key="2">
    <source>
        <dbReference type="EMBL" id="RKP25897.1"/>
    </source>
</evidence>
<dbReference type="InterPro" id="IPR002921">
    <property type="entry name" value="Fungal_lipase-type"/>
</dbReference>
<dbReference type="Gene3D" id="3.40.50.1820">
    <property type="entry name" value="alpha/beta hydrolase"/>
    <property type="match status" value="1"/>
</dbReference>
<feature type="domain" description="Fungal lipase-type" evidence="1">
    <location>
        <begin position="64"/>
        <end position="202"/>
    </location>
</feature>
<organism evidence="2 3">
    <name type="scientific">Syncephalis pseudoplumigaleata</name>
    <dbReference type="NCBI Taxonomy" id="1712513"/>
    <lineage>
        <taxon>Eukaryota</taxon>
        <taxon>Fungi</taxon>
        <taxon>Fungi incertae sedis</taxon>
        <taxon>Zoopagomycota</taxon>
        <taxon>Zoopagomycotina</taxon>
        <taxon>Zoopagomycetes</taxon>
        <taxon>Zoopagales</taxon>
        <taxon>Piptocephalidaceae</taxon>
        <taxon>Syncephalis</taxon>
    </lineage>
</organism>
<keyword evidence="3" id="KW-1185">Reference proteome</keyword>
<dbReference type="AlphaFoldDB" id="A0A4P9Z0C1"/>
<dbReference type="Proteomes" id="UP000278143">
    <property type="component" value="Unassembled WGS sequence"/>
</dbReference>
<dbReference type="PANTHER" id="PTHR45856">
    <property type="entry name" value="ALPHA/BETA-HYDROLASES SUPERFAMILY PROTEIN"/>
    <property type="match status" value="1"/>
</dbReference>
<dbReference type="InterPro" id="IPR029058">
    <property type="entry name" value="AB_hydrolase_fold"/>
</dbReference>
<sequence>MARTYAKFAGASYCLVDSMVRSWTCLGHCSGGTEGTEVAMLSTDSLTEIKYYVGVNHRLKAIILSIRGTLTPVNAIVDFSWVPLGMSDFPGIPKGTMAHAGFLVAALRIAGVTQQKLLELATKYPDYTVDFTGHSLGGATAQLVALHFASSTSVPPSRVRIITYGAPRVGNPLFAKVIGSAGFKMLARVTFNNDPVPHLPPSNTGWLGWTVGRVRDMLGFKPRVTECQDSKCEDPNCANSRVPYLNLLMHLRAYDITFGPWC</sequence>
<dbReference type="InterPro" id="IPR051218">
    <property type="entry name" value="Sec_MonoDiacylglyc_Lipase"/>
</dbReference>
<protein>
    <submittedName>
        <fullName evidence="2">Alpha/Beta hydrolase protein</fullName>
    </submittedName>
</protein>